<dbReference type="RefSeq" id="WP_188523096.1">
    <property type="nucleotide sequence ID" value="NZ_BMDG01000004.1"/>
</dbReference>
<dbReference type="PANTHER" id="PTHR37419:SF1">
    <property type="entry name" value="SERINE_THREONINE-PROTEIN KINASE TOXIN HIPA"/>
    <property type="match status" value="1"/>
</dbReference>
<evidence type="ECO:0000256" key="2">
    <source>
        <dbReference type="ARBA" id="ARBA00022679"/>
    </source>
</evidence>
<evidence type="ECO:0000256" key="3">
    <source>
        <dbReference type="ARBA" id="ARBA00022777"/>
    </source>
</evidence>
<dbReference type="InterPro" id="IPR012893">
    <property type="entry name" value="HipA-like_C"/>
</dbReference>
<gene>
    <name evidence="6" type="ORF">GCM10007368_15740</name>
</gene>
<dbReference type="PANTHER" id="PTHR37419">
    <property type="entry name" value="SERINE/THREONINE-PROTEIN KINASE TOXIN HIPA"/>
    <property type="match status" value="1"/>
</dbReference>
<evidence type="ECO:0000313" key="6">
    <source>
        <dbReference type="EMBL" id="GGI07352.1"/>
    </source>
</evidence>
<evidence type="ECO:0000259" key="4">
    <source>
        <dbReference type="Pfam" id="PF07804"/>
    </source>
</evidence>
<dbReference type="InterPro" id="IPR052028">
    <property type="entry name" value="HipA_Ser/Thr_kinase"/>
</dbReference>
<comment type="similarity">
    <text evidence="1">Belongs to the HipA Ser/Thr kinase family.</text>
</comment>
<dbReference type="NCBIfam" id="TIGR03071">
    <property type="entry name" value="couple_hipA"/>
    <property type="match status" value="1"/>
</dbReference>
<accession>A0ABQ2B6M2</accession>
<name>A0ABQ2B6M2_9MICO</name>
<keyword evidence="2" id="KW-0808">Transferase</keyword>
<dbReference type="InterPro" id="IPR017508">
    <property type="entry name" value="HipA_N1"/>
</dbReference>
<dbReference type="Proteomes" id="UP000632535">
    <property type="component" value="Unassembled WGS sequence"/>
</dbReference>
<dbReference type="Pfam" id="PF13657">
    <property type="entry name" value="Couple_hipA"/>
    <property type="match status" value="1"/>
</dbReference>
<proteinExistence type="inferred from homology"/>
<sequence length="429" mass="46657">MTERATELDAWLYGSRVARFSSRDVGRDARRVELEWDDGALRRWGYRSRLLSHLLPIDPDEPPAPARVAAWLDGLMPEGRIREHMAIDAGVDPDDPVAFFRAYGGDTVGALVFVAPGAEPAADRRPGTRLDDAGVAALLRESIARAGGQGRAQRLTSSLPGMEPKIGLVHDGEGWSRASDEQPTTHILKVARDPGSPTADLVDTEAAAIDLARRVGLTTVDARVETFDDVRCIVVSRYDRVPDPGAPGGQRRVHQEDAAQALGINTRDPERKFQHGRTLPSLERVARVLRDDGARPDPLLALTVLNLAVGNTDAHAKNISMLRRQDGTVVLAPAYDVSMHLHHEYASRVFAMDVAGERDMDRITAGHLVAEGESWGLPARRAARVVARTLDDLRSALGEIDRDAHPGVGPLAWRTVVERTDALRAGLPA</sequence>
<reference evidence="7" key="1">
    <citation type="journal article" date="2019" name="Int. J. Syst. Evol. Microbiol.">
        <title>The Global Catalogue of Microorganisms (GCM) 10K type strain sequencing project: providing services to taxonomists for standard genome sequencing and annotation.</title>
        <authorList>
            <consortium name="The Broad Institute Genomics Platform"/>
            <consortium name="The Broad Institute Genome Sequencing Center for Infectious Disease"/>
            <person name="Wu L."/>
            <person name="Ma J."/>
        </authorList>
    </citation>
    <scope>NUCLEOTIDE SEQUENCE [LARGE SCALE GENOMIC DNA]</scope>
    <source>
        <strain evidence="7">CCM 8653</strain>
    </source>
</reference>
<organism evidence="6 7">
    <name type="scientific">Isoptericola cucumis</name>
    <dbReference type="NCBI Taxonomy" id="1776856"/>
    <lineage>
        <taxon>Bacteria</taxon>
        <taxon>Bacillati</taxon>
        <taxon>Actinomycetota</taxon>
        <taxon>Actinomycetes</taxon>
        <taxon>Micrococcales</taxon>
        <taxon>Promicromonosporaceae</taxon>
        <taxon>Isoptericola</taxon>
    </lineage>
</organism>
<protein>
    <recommendedName>
        <fullName evidence="8">Serine/threonine-protein kinase HipA</fullName>
    </recommendedName>
</protein>
<keyword evidence="3" id="KW-0418">Kinase</keyword>
<keyword evidence="7" id="KW-1185">Reference proteome</keyword>
<dbReference type="Pfam" id="PF07804">
    <property type="entry name" value="HipA_C"/>
    <property type="match status" value="1"/>
</dbReference>
<evidence type="ECO:0008006" key="8">
    <source>
        <dbReference type="Google" id="ProtNLM"/>
    </source>
</evidence>
<comment type="caution">
    <text evidence="6">The sequence shown here is derived from an EMBL/GenBank/DDBJ whole genome shotgun (WGS) entry which is preliminary data.</text>
</comment>
<evidence type="ECO:0000256" key="1">
    <source>
        <dbReference type="ARBA" id="ARBA00010164"/>
    </source>
</evidence>
<dbReference type="Gene3D" id="1.10.1070.20">
    <property type="match status" value="1"/>
</dbReference>
<feature type="domain" description="HipA-like C-terminal" evidence="4">
    <location>
        <begin position="157"/>
        <end position="395"/>
    </location>
</feature>
<feature type="domain" description="HipA N-terminal subdomain 1" evidence="5">
    <location>
        <begin position="8"/>
        <end position="113"/>
    </location>
</feature>
<evidence type="ECO:0000259" key="5">
    <source>
        <dbReference type="Pfam" id="PF13657"/>
    </source>
</evidence>
<evidence type="ECO:0000313" key="7">
    <source>
        <dbReference type="Proteomes" id="UP000632535"/>
    </source>
</evidence>
<dbReference type="EMBL" id="BMDG01000004">
    <property type="protein sequence ID" value="GGI07352.1"/>
    <property type="molecule type" value="Genomic_DNA"/>
</dbReference>